<dbReference type="AlphaFoldDB" id="A0A9P6JGS9"/>
<dbReference type="OrthoDB" id="5595797at2759"/>
<keyword evidence="4" id="KW-1185">Reference proteome</keyword>
<dbReference type="InterPro" id="IPR021386">
    <property type="entry name" value="SPP41_DUF3020"/>
</dbReference>
<feature type="compositionally biased region" description="Basic residues" evidence="1">
    <location>
        <begin position="99"/>
        <end position="110"/>
    </location>
</feature>
<dbReference type="Proteomes" id="UP000749646">
    <property type="component" value="Unassembled WGS sequence"/>
</dbReference>
<protein>
    <recommendedName>
        <fullName evidence="2">DUF3020 domain-containing protein</fullName>
    </recommendedName>
</protein>
<evidence type="ECO:0000313" key="3">
    <source>
        <dbReference type="EMBL" id="KAF9976087.1"/>
    </source>
</evidence>
<proteinExistence type="predicted"/>
<reference evidence="3" key="1">
    <citation type="journal article" date="2020" name="Fungal Divers.">
        <title>Resolving the Mortierellaceae phylogeny through synthesis of multi-gene phylogenetics and phylogenomics.</title>
        <authorList>
            <person name="Vandepol N."/>
            <person name="Liber J."/>
            <person name="Desiro A."/>
            <person name="Na H."/>
            <person name="Kennedy M."/>
            <person name="Barry K."/>
            <person name="Grigoriev I.V."/>
            <person name="Miller A.N."/>
            <person name="O'Donnell K."/>
            <person name="Stajich J.E."/>
            <person name="Bonito G."/>
        </authorList>
    </citation>
    <scope>NUCLEOTIDE SEQUENCE</scope>
    <source>
        <strain evidence="3">MES-2147</strain>
    </source>
</reference>
<evidence type="ECO:0000259" key="2">
    <source>
        <dbReference type="Pfam" id="PF11223"/>
    </source>
</evidence>
<evidence type="ECO:0000256" key="1">
    <source>
        <dbReference type="SAM" id="MobiDB-lite"/>
    </source>
</evidence>
<feature type="region of interest" description="Disordered" evidence="1">
    <location>
        <begin position="41"/>
        <end position="60"/>
    </location>
</feature>
<feature type="domain" description="DUF3020" evidence="2">
    <location>
        <begin position="44"/>
        <end position="95"/>
    </location>
</feature>
<dbReference type="EMBL" id="JAAAHW010004287">
    <property type="protein sequence ID" value="KAF9976087.1"/>
    <property type="molecule type" value="Genomic_DNA"/>
</dbReference>
<feature type="region of interest" description="Disordered" evidence="1">
    <location>
        <begin position="97"/>
        <end position="120"/>
    </location>
</feature>
<accession>A0A9P6JGS9</accession>
<evidence type="ECO:0000313" key="4">
    <source>
        <dbReference type="Proteomes" id="UP000749646"/>
    </source>
</evidence>
<dbReference type="Pfam" id="PF11223">
    <property type="entry name" value="DUF3020"/>
    <property type="match status" value="1"/>
</dbReference>
<gene>
    <name evidence="3" type="ORF">BGZ65_007974</name>
</gene>
<name>A0A9P6JGS9_9FUNG</name>
<organism evidence="3 4">
    <name type="scientific">Modicella reniformis</name>
    <dbReference type="NCBI Taxonomy" id="1440133"/>
    <lineage>
        <taxon>Eukaryota</taxon>
        <taxon>Fungi</taxon>
        <taxon>Fungi incertae sedis</taxon>
        <taxon>Mucoromycota</taxon>
        <taxon>Mortierellomycotina</taxon>
        <taxon>Mortierellomycetes</taxon>
        <taxon>Mortierellales</taxon>
        <taxon>Mortierellaceae</taxon>
        <taxon>Modicella</taxon>
    </lineage>
</organism>
<comment type="caution">
    <text evidence="3">The sequence shown here is derived from an EMBL/GenBank/DDBJ whole genome shotgun (WGS) entry which is preliminary data.</text>
</comment>
<sequence>MIRDESAFQPQEVIVTTGSASMEPVRSGEALKKHLLGEKIRTENRERKKRWREQNEDRNKDNDLRCRVNKRARILFPTDGLNETERKSRWVEEEFEKRQLKRKEKERRKNPNATVSAVSAVATTSTITTTRTNASSGRTAEAAAAAAAADWRPVNMESLSDSVKFSPNNSNSHTNTTDVSLSERLAIHHQAHQVQQQAERAQQEFQATQLAHAQFDVTTFKTALVLNDLVKKNGSHLDLAQLTGVLTDPNLARQLIEIEAQNPVPPPSVLMIMNNMPPVRSDKVKTNHLLEADYPMDAILTLMQLNGSWKA</sequence>